<evidence type="ECO:0000313" key="2">
    <source>
        <dbReference type="Proteomes" id="UP000324897"/>
    </source>
</evidence>
<proteinExistence type="predicted"/>
<accession>A0A5J9WMU7</accession>
<keyword evidence="2" id="KW-1185">Reference proteome</keyword>
<evidence type="ECO:0000313" key="1">
    <source>
        <dbReference type="EMBL" id="TVU49548.1"/>
    </source>
</evidence>
<gene>
    <name evidence="1" type="ORF">EJB05_00861</name>
</gene>
<reference evidence="1 2" key="1">
    <citation type="journal article" date="2019" name="Sci. Rep.">
        <title>A high-quality genome of Eragrostis curvula grass provides insights into Poaceae evolution and supports new strategies to enhance forage quality.</title>
        <authorList>
            <person name="Carballo J."/>
            <person name="Santos B.A.C.M."/>
            <person name="Zappacosta D."/>
            <person name="Garbus I."/>
            <person name="Selva J.P."/>
            <person name="Gallo C.A."/>
            <person name="Diaz A."/>
            <person name="Albertini E."/>
            <person name="Caccamo M."/>
            <person name="Echenique V."/>
        </authorList>
    </citation>
    <scope>NUCLEOTIDE SEQUENCE [LARGE SCALE GENOMIC DNA]</scope>
    <source>
        <strain evidence="2">cv. Victoria</strain>
        <tissue evidence="1">Leaf</tissue>
    </source>
</reference>
<protein>
    <submittedName>
        <fullName evidence="1">Uncharacterized protein</fullName>
    </submittedName>
</protein>
<organism evidence="1 2">
    <name type="scientific">Eragrostis curvula</name>
    <name type="common">weeping love grass</name>
    <dbReference type="NCBI Taxonomy" id="38414"/>
    <lineage>
        <taxon>Eukaryota</taxon>
        <taxon>Viridiplantae</taxon>
        <taxon>Streptophyta</taxon>
        <taxon>Embryophyta</taxon>
        <taxon>Tracheophyta</taxon>
        <taxon>Spermatophyta</taxon>
        <taxon>Magnoliopsida</taxon>
        <taxon>Liliopsida</taxon>
        <taxon>Poales</taxon>
        <taxon>Poaceae</taxon>
        <taxon>PACMAD clade</taxon>
        <taxon>Chloridoideae</taxon>
        <taxon>Eragrostideae</taxon>
        <taxon>Eragrostidinae</taxon>
        <taxon>Eragrostis</taxon>
    </lineage>
</organism>
<dbReference type="Proteomes" id="UP000324897">
    <property type="component" value="Chromosome 6"/>
</dbReference>
<comment type="caution">
    <text evidence="1">The sequence shown here is derived from an EMBL/GenBank/DDBJ whole genome shotgun (WGS) entry which is preliminary data.</text>
</comment>
<dbReference type="EMBL" id="RWGY01000002">
    <property type="protein sequence ID" value="TVU49548.1"/>
    <property type="molecule type" value="Genomic_DNA"/>
</dbReference>
<feature type="non-terminal residue" evidence="1">
    <location>
        <position position="73"/>
    </location>
</feature>
<sequence>MDSCNTGISSPQDEYLSWLGEIDTGGLDAPNLLPHSNPIDPNLQPLETHPQMDVTSIIPVENGNLEPRHIPVP</sequence>
<dbReference type="AlphaFoldDB" id="A0A5J9WMU7"/>
<dbReference type="Gramene" id="TVU49548">
    <property type="protein sequence ID" value="TVU49548"/>
    <property type="gene ID" value="EJB05_00861"/>
</dbReference>
<name>A0A5J9WMU7_9POAL</name>